<dbReference type="InterPro" id="IPR036291">
    <property type="entry name" value="NAD(P)-bd_dom_sf"/>
</dbReference>
<keyword evidence="5" id="KW-1185">Reference proteome</keyword>
<protein>
    <submittedName>
        <fullName evidence="4">Uncharacterized protein</fullName>
    </submittedName>
</protein>
<organism evidence="4 5">
    <name type="scientific">Aspergillus glaucus CBS 516.65</name>
    <dbReference type="NCBI Taxonomy" id="1160497"/>
    <lineage>
        <taxon>Eukaryota</taxon>
        <taxon>Fungi</taxon>
        <taxon>Dikarya</taxon>
        <taxon>Ascomycota</taxon>
        <taxon>Pezizomycotina</taxon>
        <taxon>Eurotiomycetes</taxon>
        <taxon>Eurotiomycetidae</taxon>
        <taxon>Eurotiales</taxon>
        <taxon>Aspergillaceae</taxon>
        <taxon>Aspergillus</taxon>
        <taxon>Aspergillus subgen. Aspergillus</taxon>
    </lineage>
</organism>
<dbReference type="PROSITE" id="PS00061">
    <property type="entry name" value="ADH_SHORT"/>
    <property type="match status" value="1"/>
</dbReference>
<dbReference type="GO" id="GO:0016491">
    <property type="term" value="F:oxidoreductase activity"/>
    <property type="evidence" value="ECO:0007669"/>
    <property type="project" value="UniProtKB-KW"/>
</dbReference>
<evidence type="ECO:0000256" key="2">
    <source>
        <dbReference type="ARBA" id="ARBA00022857"/>
    </source>
</evidence>
<dbReference type="Pfam" id="PF13561">
    <property type="entry name" value="adh_short_C2"/>
    <property type="match status" value="1"/>
</dbReference>
<dbReference type="Proteomes" id="UP000184300">
    <property type="component" value="Unassembled WGS sequence"/>
</dbReference>
<dbReference type="SUPFAM" id="SSF51735">
    <property type="entry name" value="NAD(P)-binding Rossmann-fold domains"/>
    <property type="match status" value="1"/>
</dbReference>
<proteinExistence type="inferred from homology"/>
<evidence type="ECO:0000256" key="3">
    <source>
        <dbReference type="ARBA" id="ARBA00023002"/>
    </source>
</evidence>
<sequence>MDVNVWGMFNVFTVSLCPGFLVDGSSLVHIGSIFSLQGFKNGAVYAASKHAALGMVRSTAKETGSRARVSCILPAIDTPMHQANLARIKDFEPAPTTAIHRDGRAEEVASVAVFLLSDKSSYLAGAAWSVDGCGSQCLAADGSKEIRPALTGR</sequence>
<dbReference type="EMBL" id="KV878920">
    <property type="protein sequence ID" value="OJJ79202.1"/>
    <property type="molecule type" value="Genomic_DNA"/>
</dbReference>
<gene>
    <name evidence="4" type="ORF">ASPGLDRAFT_61951</name>
</gene>
<dbReference type="AlphaFoldDB" id="A0A1L9V5T5"/>
<dbReference type="PANTHER" id="PTHR24321:SF8">
    <property type="entry name" value="ESTRADIOL 17-BETA-DEHYDROGENASE 8-RELATED"/>
    <property type="match status" value="1"/>
</dbReference>
<keyword evidence="3" id="KW-0560">Oxidoreductase</keyword>
<dbReference type="OrthoDB" id="1669814at2759"/>
<dbReference type="PANTHER" id="PTHR24321">
    <property type="entry name" value="DEHYDROGENASES, SHORT CHAIN"/>
    <property type="match status" value="1"/>
</dbReference>
<dbReference type="GO" id="GO:0044550">
    <property type="term" value="P:secondary metabolite biosynthetic process"/>
    <property type="evidence" value="ECO:0007669"/>
    <property type="project" value="UniProtKB-ARBA"/>
</dbReference>
<evidence type="ECO:0000313" key="4">
    <source>
        <dbReference type="EMBL" id="OJJ79202.1"/>
    </source>
</evidence>
<dbReference type="Gene3D" id="3.40.50.720">
    <property type="entry name" value="NAD(P)-binding Rossmann-like Domain"/>
    <property type="match status" value="1"/>
</dbReference>
<dbReference type="InterPro" id="IPR020904">
    <property type="entry name" value="Sc_DH/Rdtase_CS"/>
</dbReference>
<evidence type="ECO:0000313" key="5">
    <source>
        <dbReference type="Proteomes" id="UP000184300"/>
    </source>
</evidence>
<dbReference type="GeneID" id="34464758"/>
<comment type="similarity">
    <text evidence="1">Belongs to the short-chain dehydrogenases/reductases (SDR) family.</text>
</comment>
<accession>A0A1L9V5T5</accession>
<reference evidence="5" key="1">
    <citation type="journal article" date="2017" name="Genome Biol.">
        <title>Comparative genomics reveals high biological diversity and specific adaptations in the industrially and medically important fungal genus Aspergillus.</title>
        <authorList>
            <person name="de Vries R.P."/>
            <person name="Riley R."/>
            <person name="Wiebenga A."/>
            <person name="Aguilar-Osorio G."/>
            <person name="Amillis S."/>
            <person name="Uchima C.A."/>
            <person name="Anderluh G."/>
            <person name="Asadollahi M."/>
            <person name="Askin M."/>
            <person name="Barry K."/>
            <person name="Battaglia E."/>
            <person name="Bayram O."/>
            <person name="Benocci T."/>
            <person name="Braus-Stromeyer S.A."/>
            <person name="Caldana C."/>
            <person name="Canovas D."/>
            <person name="Cerqueira G.C."/>
            <person name="Chen F."/>
            <person name="Chen W."/>
            <person name="Choi C."/>
            <person name="Clum A."/>
            <person name="Dos Santos R.A."/>
            <person name="Damasio A.R."/>
            <person name="Diallinas G."/>
            <person name="Emri T."/>
            <person name="Fekete E."/>
            <person name="Flipphi M."/>
            <person name="Freyberg S."/>
            <person name="Gallo A."/>
            <person name="Gournas C."/>
            <person name="Habgood R."/>
            <person name="Hainaut M."/>
            <person name="Harispe M.L."/>
            <person name="Henrissat B."/>
            <person name="Hilden K.S."/>
            <person name="Hope R."/>
            <person name="Hossain A."/>
            <person name="Karabika E."/>
            <person name="Karaffa L."/>
            <person name="Karanyi Z."/>
            <person name="Krasevec N."/>
            <person name="Kuo A."/>
            <person name="Kusch H."/>
            <person name="LaButti K."/>
            <person name="Lagendijk E.L."/>
            <person name="Lapidus A."/>
            <person name="Levasseur A."/>
            <person name="Lindquist E."/>
            <person name="Lipzen A."/>
            <person name="Logrieco A.F."/>
            <person name="MacCabe A."/>
            <person name="Maekelae M.R."/>
            <person name="Malavazi I."/>
            <person name="Melin P."/>
            <person name="Meyer V."/>
            <person name="Mielnichuk N."/>
            <person name="Miskei M."/>
            <person name="Molnar A.P."/>
            <person name="Mule G."/>
            <person name="Ngan C.Y."/>
            <person name="Orejas M."/>
            <person name="Orosz E."/>
            <person name="Ouedraogo J.P."/>
            <person name="Overkamp K.M."/>
            <person name="Park H.-S."/>
            <person name="Perrone G."/>
            <person name="Piumi F."/>
            <person name="Punt P.J."/>
            <person name="Ram A.F."/>
            <person name="Ramon A."/>
            <person name="Rauscher S."/>
            <person name="Record E."/>
            <person name="Riano-Pachon D.M."/>
            <person name="Robert V."/>
            <person name="Roehrig J."/>
            <person name="Ruller R."/>
            <person name="Salamov A."/>
            <person name="Salih N.S."/>
            <person name="Samson R.A."/>
            <person name="Sandor E."/>
            <person name="Sanguinetti M."/>
            <person name="Schuetze T."/>
            <person name="Sepcic K."/>
            <person name="Shelest E."/>
            <person name="Sherlock G."/>
            <person name="Sophianopoulou V."/>
            <person name="Squina F.M."/>
            <person name="Sun H."/>
            <person name="Susca A."/>
            <person name="Todd R.B."/>
            <person name="Tsang A."/>
            <person name="Unkles S.E."/>
            <person name="van de Wiele N."/>
            <person name="van Rossen-Uffink D."/>
            <person name="Oliveira J.V."/>
            <person name="Vesth T.C."/>
            <person name="Visser J."/>
            <person name="Yu J.-H."/>
            <person name="Zhou M."/>
            <person name="Andersen M.R."/>
            <person name="Archer D.B."/>
            <person name="Baker S.E."/>
            <person name="Benoit I."/>
            <person name="Brakhage A.A."/>
            <person name="Braus G.H."/>
            <person name="Fischer R."/>
            <person name="Frisvad J.C."/>
            <person name="Goldman G.H."/>
            <person name="Houbraken J."/>
            <person name="Oakley B."/>
            <person name="Pocsi I."/>
            <person name="Scazzocchio C."/>
            <person name="Seiboth B."/>
            <person name="vanKuyk P.A."/>
            <person name="Wortman J."/>
            <person name="Dyer P.S."/>
            <person name="Grigoriev I.V."/>
        </authorList>
    </citation>
    <scope>NUCLEOTIDE SEQUENCE [LARGE SCALE GENOMIC DNA]</scope>
    <source>
        <strain evidence="5">CBS 516.65</strain>
    </source>
</reference>
<dbReference type="InterPro" id="IPR002347">
    <property type="entry name" value="SDR_fam"/>
</dbReference>
<name>A0A1L9V5T5_ASPGL</name>
<evidence type="ECO:0000256" key="1">
    <source>
        <dbReference type="ARBA" id="ARBA00006484"/>
    </source>
</evidence>
<dbReference type="CDD" id="cd05233">
    <property type="entry name" value="SDR_c"/>
    <property type="match status" value="1"/>
</dbReference>
<dbReference type="PRINTS" id="PR00081">
    <property type="entry name" value="GDHRDH"/>
</dbReference>
<dbReference type="STRING" id="1160497.A0A1L9V5T5"/>
<dbReference type="RefSeq" id="XP_022395900.1">
    <property type="nucleotide sequence ID" value="XM_022548498.1"/>
</dbReference>
<keyword evidence="2" id="KW-0521">NADP</keyword>
<dbReference type="VEuPathDB" id="FungiDB:ASPGLDRAFT_61951"/>